<keyword evidence="1" id="KW-0175">Coiled coil</keyword>
<sequence>LYLDEIITRKELDEKNDKIKTERQFLEEQLENQKSNVLSIRKRKLTRLLKDFDVEKLSYEDASKIVKNIIKEIIVTKDGMSITLDF</sequence>
<gene>
    <name evidence="2" type="ORF">GM536_12710</name>
</gene>
<dbReference type="Proteomes" id="UP000437160">
    <property type="component" value="Unassembled WGS sequence"/>
</dbReference>
<organism evidence="2 3">
    <name type="scientific">Streptococcus pneumoniae</name>
    <dbReference type="NCBI Taxonomy" id="1313"/>
    <lineage>
        <taxon>Bacteria</taxon>
        <taxon>Bacillati</taxon>
        <taxon>Bacillota</taxon>
        <taxon>Bacilli</taxon>
        <taxon>Lactobacillales</taxon>
        <taxon>Streptococcaceae</taxon>
        <taxon>Streptococcus</taxon>
    </lineage>
</organism>
<feature type="coiled-coil region" evidence="1">
    <location>
        <begin position="9"/>
        <end position="43"/>
    </location>
</feature>
<accession>A0A6I3UZN0</accession>
<protein>
    <submittedName>
        <fullName evidence="2">Recombinase family protein</fullName>
    </submittedName>
</protein>
<evidence type="ECO:0000313" key="3">
    <source>
        <dbReference type="Proteomes" id="UP000437160"/>
    </source>
</evidence>
<feature type="non-terminal residue" evidence="2">
    <location>
        <position position="1"/>
    </location>
</feature>
<reference evidence="2 3" key="1">
    <citation type="submission" date="2019-11" db="EMBL/GenBank/DDBJ databases">
        <title>Growth characteristics of pneumococcus vary with the chemical composition of the capsule and with environmental conditions.</title>
        <authorList>
            <person name="Tothpal A."/>
            <person name="Desobry K."/>
            <person name="Joshi S."/>
            <person name="Wyllie A.L."/>
            <person name="Weinberger D.M."/>
        </authorList>
    </citation>
    <scope>NUCLEOTIDE SEQUENCE [LARGE SCALE GENOMIC DNA]</scope>
    <source>
        <strain evidence="3">pnumococcus19F</strain>
    </source>
</reference>
<evidence type="ECO:0000256" key="1">
    <source>
        <dbReference type="SAM" id="Coils"/>
    </source>
</evidence>
<dbReference type="AlphaFoldDB" id="A0A6I3UZN0"/>
<proteinExistence type="predicted"/>
<evidence type="ECO:0000313" key="2">
    <source>
        <dbReference type="EMBL" id="MTV99876.1"/>
    </source>
</evidence>
<dbReference type="EMBL" id="WNIA01000409">
    <property type="protein sequence ID" value="MTV99876.1"/>
    <property type="molecule type" value="Genomic_DNA"/>
</dbReference>
<comment type="caution">
    <text evidence="2">The sequence shown here is derived from an EMBL/GenBank/DDBJ whole genome shotgun (WGS) entry which is preliminary data.</text>
</comment>
<name>A0A6I3UZN0_STREE</name>